<keyword evidence="6 7" id="KW-0472">Membrane</keyword>
<comment type="caution">
    <text evidence="9">The sequence shown here is derived from an EMBL/GenBank/DDBJ whole genome shotgun (WGS) entry which is preliminary data.</text>
</comment>
<evidence type="ECO:0000256" key="3">
    <source>
        <dbReference type="ARBA" id="ARBA00022475"/>
    </source>
</evidence>
<evidence type="ECO:0000256" key="1">
    <source>
        <dbReference type="ARBA" id="ARBA00004651"/>
    </source>
</evidence>
<keyword evidence="4 7" id="KW-0812">Transmembrane</keyword>
<dbReference type="Pfam" id="PF00528">
    <property type="entry name" value="BPD_transp_1"/>
    <property type="match status" value="1"/>
</dbReference>
<protein>
    <submittedName>
        <fullName evidence="9">ABC transporter permease</fullName>
    </submittedName>
</protein>
<dbReference type="Proteomes" id="UP000316217">
    <property type="component" value="Unassembled WGS sequence"/>
</dbReference>
<evidence type="ECO:0000256" key="6">
    <source>
        <dbReference type="ARBA" id="ARBA00023136"/>
    </source>
</evidence>
<dbReference type="PROSITE" id="PS50928">
    <property type="entry name" value="ABC_TM1"/>
    <property type="match status" value="1"/>
</dbReference>
<dbReference type="CDD" id="cd06261">
    <property type="entry name" value="TM_PBP2"/>
    <property type="match status" value="1"/>
</dbReference>
<evidence type="ECO:0000256" key="5">
    <source>
        <dbReference type="ARBA" id="ARBA00022989"/>
    </source>
</evidence>
<evidence type="ECO:0000259" key="8">
    <source>
        <dbReference type="PROSITE" id="PS50928"/>
    </source>
</evidence>
<evidence type="ECO:0000256" key="7">
    <source>
        <dbReference type="RuleBase" id="RU363032"/>
    </source>
</evidence>
<dbReference type="SUPFAM" id="SSF161098">
    <property type="entry name" value="MetI-like"/>
    <property type="match status" value="1"/>
</dbReference>
<feature type="transmembrane region" description="Helical" evidence="7">
    <location>
        <begin position="124"/>
        <end position="152"/>
    </location>
</feature>
<dbReference type="InterPro" id="IPR025966">
    <property type="entry name" value="OppC_N"/>
</dbReference>
<dbReference type="PANTHER" id="PTHR43386:SF1">
    <property type="entry name" value="D,D-DIPEPTIDE TRANSPORT SYSTEM PERMEASE PROTEIN DDPC-RELATED"/>
    <property type="match status" value="1"/>
</dbReference>
<feature type="transmembrane region" description="Helical" evidence="7">
    <location>
        <begin position="77"/>
        <end position="103"/>
    </location>
</feature>
<evidence type="ECO:0000256" key="4">
    <source>
        <dbReference type="ARBA" id="ARBA00022692"/>
    </source>
</evidence>
<dbReference type="InterPro" id="IPR050366">
    <property type="entry name" value="BP-dependent_transpt_permease"/>
</dbReference>
<reference evidence="9 10" key="1">
    <citation type="journal article" date="2019" name="Nat. Microbiol.">
        <title>Wide diversity of methane and short-chain alkane metabolisms in uncultured archaea.</title>
        <authorList>
            <person name="Borrel G."/>
            <person name="Adam P.S."/>
            <person name="McKay L.J."/>
            <person name="Chen L.X."/>
            <person name="Sierra-Garcia I.N."/>
            <person name="Sieber C.M."/>
            <person name="Letourneur Q."/>
            <person name="Ghozlane A."/>
            <person name="Andersen G.L."/>
            <person name="Li W.J."/>
            <person name="Hallam S.J."/>
            <person name="Muyzer G."/>
            <person name="de Oliveira V.M."/>
            <person name="Inskeep W.P."/>
            <person name="Banfield J.F."/>
            <person name="Gribaldo S."/>
        </authorList>
    </citation>
    <scope>NUCLEOTIDE SEQUENCE [LARGE SCALE GENOMIC DNA]</scope>
    <source>
        <strain evidence="9">NM4</strain>
    </source>
</reference>
<dbReference type="Pfam" id="PF12911">
    <property type="entry name" value="OppC_N"/>
    <property type="match status" value="1"/>
</dbReference>
<keyword evidence="5 7" id="KW-1133">Transmembrane helix</keyword>
<evidence type="ECO:0000256" key="2">
    <source>
        <dbReference type="ARBA" id="ARBA00022448"/>
    </source>
</evidence>
<dbReference type="GO" id="GO:0055085">
    <property type="term" value="P:transmembrane transport"/>
    <property type="evidence" value="ECO:0007669"/>
    <property type="project" value="InterPro"/>
</dbReference>
<feature type="domain" description="ABC transmembrane type-1" evidence="8">
    <location>
        <begin position="75"/>
        <end position="264"/>
    </location>
</feature>
<feature type="transmembrane region" description="Helical" evidence="7">
    <location>
        <begin position="12"/>
        <end position="32"/>
    </location>
</feature>
<sequence>MFMLMRRNAVSMIGFIIVIVFLIMGIISPYILTKPEDAWGTTYDVSKRYLPPSLEHPFGTDEYGRDMFNRVILGARFSLIIAIGVVGLALVIGVPLGLIAGYSGGRTGTALMRITDMFLAFPPLLLAIALAATLGRGLENAILALAISWWPWYARLIYVQVNTVKSMPYVDAARVLGLGSFTIMFRHILPNALTPVVIQASLDMGSAVLEAAGLSFLGIGVQPPTPEWGLLVSQGWQSINVAWWISFFPGLAILVTVLGFNLLADFAREFMDPRLRITMMTKKVV</sequence>
<evidence type="ECO:0000313" key="10">
    <source>
        <dbReference type="Proteomes" id="UP000316217"/>
    </source>
</evidence>
<dbReference type="Gene3D" id="1.10.3720.10">
    <property type="entry name" value="MetI-like"/>
    <property type="match status" value="1"/>
</dbReference>
<keyword evidence="3" id="KW-1003">Cell membrane</keyword>
<dbReference type="InterPro" id="IPR000515">
    <property type="entry name" value="MetI-like"/>
</dbReference>
<dbReference type="AlphaFoldDB" id="A0A520KNP5"/>
<dbReference type="EMBL" id="RXII01000029">
    <property type="protein sequence ID" value="RZN62953.1"/>
    <property type="molecule type" value="Genomic_DNA"/>
</dbReference>
<dbReference type="GO" id="GO:0005886">
    <property type="term" value="C:plasma membrane"/>
    <property type="evidence" value="ECO:0007669"/>
    <property type="project" value="UniProtKB-SubCell"/>
</dbReference>
<accession>A0A520KNP5</accession>
<feature type="transmembrane region" description="Helical" evidence="7">
    <location>
        <begin position="241"/>
        <end position="264"/>
    </location>
</feature>
<proteinExistence type="inferred from homology"/>
<comment type="subcellular location">
    <subcellularLocation>
        <location evidence="1 7">Cell membrane</location>
        <topology evidence="1 7">Multi-pass membrane protein</topology>
    </subcellularLocation>
</comment>
<evidence type="ECO:0000313" key="9">
    <source>
        <dbReference type="EMBL" id="RZN62953.1"/>
    </source>
</evidence>
<gene>
    <name evidence="9" type="ORF">EF810_01700</name>
</gene>
<comment type="similarity">
    <text evidence="7">Belongs to the binding-protein-dependent transport system permease family.</text>
</comment>
<dbReference type="InterPro" id="IPR035906">
    <property type="entry name" value="MetI-like_sf"/>
</dbReference>
<name>A0A520KNP5_9CREN</name>
<keyword evidence="2 7" id="KW-0813">Transport</keyword>
<organism evidence="9 10">
    <name type="scientific">Candidatus Methanodesulfokora washburnensis</name>
    <dbReference type="NCBI Taxonomy" id="2478471"/>
    <lineage>
        <taxon>Archaea</taxon>
        <taxon>Thermoproteota</taxon>
        <taxon>Candidatus Korarchaeia</taxon>
        <taxon>Candidatus Korarchaeia incertae sedis</taxon>
        <taxon>Candidatus Methanodesulfokora</taxon>
    </lineage>
</organism>
<dbReference type="PANTHER" id="PTHR43386">
    <property type="entry name" value="OLIGOPEPTIDE TRANSPORT SYSTEM PERMEASE PROTEIN APPC"/>
    <property type="match status" value="1"/>
</dbReference>